<comment type="caution">
    <text evidence="1">The sequence shown here is derived from an EMBL/GenBank/DDBJ whole genome shotgun (WGS) entry which is preliminary data.</text>
</comment>
<protein>
    <submittedName>
        <fullName evidence="1">Uncharacterized protein</fullName>
    </submittedName>
</protein>
<gene>
    <name evidence="1" type="ORF">ACFODK_02295</name>
</gene>
<evidence type="ECO:0000313" key="1">
    <source>
        <dbReference type="EMBL" id="MFC3099717.1"/>
    </source>
</evidence>
<organism evidence="1 2">
    <name type="scientific">Alteraurantiacibacter lauratis</name>
    <dbReference type="NCBI Taxonomy" id="2054627"/>
    <lineage>
        <taxon>Bacteria</taxon>
        <taxon>Pseudomonadati</taxon>
        <taxon>Pseudomonadota</taxon>
        <taxon>Alphaproteobacteria</taxon>
        <taxon>Sphingomonadales</taxon>
        <taxon>Erythrobacteraceae</taxon>
        <taxon>Alteraurantiacibacter</taxon>
    </lineage>
</organism>
<keyword evidence="2" id="KW-1185">Reference proteome</keyword>
<name>A0ABV7ED71_9SPHN</name>
<sequence length="69" mass="7191">MPKGQRISVEPERVLFAHEWGAFGLDASSPAVEALRDDPVAVGCGARPAFVSHIGPPDPPPPPPGPKVD</sequence>
<dbReference type="Proteomes" id="UP001595378">
    <property type="component" value="Unassembled WGS sequence"/>
</dbReference>
<evidence type="ECO:0000313" key="2">
    <source>
        <dbReference type="Proteomes" id="UP001595378"/>
    </source>
</evidence>
<proteinExistence type="predicted"/>
<dbReference type="RefSeq" id="WP_336917041.1">
    <property type="nucleotide sequence ID" value="NZ_JBANRN010000001.1"/>
</dbReference>
<accession>A0ABV7ED71</accession>
<reference evidence="2" key="1">
    <citation type="journal article" date="2019" name="Int. J. Syst. Evol. Microbiol.">
        <title>The Global Catalogue of Microorganisms (GCM) 10K type strain sequencing project: providing services to taxonomists for standard genome sequencing and annotation.</title>
        <authorList>
            <consortium name="The Broad Institute Genomics Platform"/>
            <consortium name="The Broad Institute Genome Sequencing Center for Infectious Disease"/>
            <person name="Wu L."/>
            <person name="Ma J."/>
        </authorList>
    </citation>
    <scope>NUCLEOTIDE SEQUENCE [LARGE SCALE GENOMIC DNA]</scope>
    <source>
        <strain evidence="2">KCTC 52606</strain>
    </source>
</reference>
<dbReference type="EMBL" id="JBHRSU010000001">
    <property type="protein sequence ID" value="MFC3099717.1"/>
    <property type="molecule type" value="Genomic_DNA"/>
</dbReference>